<proteinExistence type="predicted"/>
<sequence>MTSEQTASTPSRTNEKADAESGTNSSSPADPYAHLPGHQAAILRRQVHAPDPRHGVGNLYRYASRLELAALAVSALCAAASGAALPVMTVLFGGLQGVFQDFSTREDASYDSFRRSMTSYVLYFVYLGIGEFVVTYVSTVGFIHVGERITAKIRRAYLESCVSQNMAFFDTFGAGEATASITSDVGLVQDGISEKVALTLSAVATFVAAFVIGFVNYWKLTLILSCVVVAWSLNMTLTSRFMLGNMGRYFAAYAEGGNLAGEVLASVRSAIAFGAQERLAGQYDAHIARAEHYGIRFKSATGLMVAGLQVVMILGYALAFWQGSKFLVEGVITLSKFITVLMAVMVGAFTLGNVAPNVQAFTTAIAAAGRIFAVIDRASPMDFRDDTGLTLDKVQGHVRLANVQHVYPSRPGVTVLRGVSLDVPAGKTTALVGASGCGKSTIVGLLERFYDPVEGAIYLDGHDISKMNLHWLRQQMALVSQEPTLFGVTIFENIRHGLSGIEKHRSESLHMQRERVVEAAKRANAHGFITQLPQGYDTNVGQRGFMLSGGQKQRIAIARALVSDPQILLLDEATAALDSRSEDSVIKALRFASTGRTTITIAHRLYTIKDADNIVVMSGGLVEEQGTHDELLGRQGAYAKLVAAQSLEGKGNHPAASQDISEGSGTKAGQGDGGEATSLGAETGLVNPLAQEPSAEQKRYSLWTLFKFIIALNGPEWKLMLLGCLFSIICGLGNPTTAVFFAKQIATLSRPMPPHSPSEVKQDSDFWSSMYVMLAFVLCLAFSIQGISFAKTSEALVRRVRSKAFQTLLRQDVSFFDEDTNTPGALTSLLSSEATHVAGLSGVTLGTLIISISTLISACALALAIGWKLSLVCIAALPVLTGCGFLHFWVLAQFAMRSKAAYESSAAYASEAISAIRTVAALRREAGVVETYRQSLASQQRRGLISTLKSSAAYAASQSCLFLCFALCFWYGGTLIGRREYTMFQFFLCFMSVLFGAQNVSLIFSFAPDMGKAVSAAHQLKTLFDRQPSIDTWSDTGGQVDRFSDRIELRNINFHYPTRPSQPVLRGLSLTIKRGQYVALVGGSGCGKSTALALLERFYDPQSGEILIDGRNIGTLNVNRYRRLIALVSQEPTLYHGSVKDNILLGSPSGDASDEEIERVAREANIYDFITSLPDGLNTIVGHKGDLLSGGQQQRIAIARSLIRNPEILLLDEATSALDTTSEKVVQAALDQAAKGRTTVAVAHRLSTIQKADIIYVLDKGEVVASGTHSELMEKSERYAELVNLQSLGS</sequence>
<reference evidence="1" key="1">
    <citation type="submission" date="2022-10" db="EMBL/GenBank/DDBJ databases">
        <title>Complete Genome of Trichothecium roseum strain YXFP-22015, a Plant Pathogen Isolated from Citrus.</title>
        <authorList>
            <person name="Wang Y."/>
            <person name="Zhu L."/>
        </authorList>
    </citation>
    <scope>NUCLEOTIDE SEQUENCE</scope>
    <source>
        <strain evidence="1">YXFP-22015</strain>
    </source>
</reference>
<evidence type="ECO:0000313" key="1">
    <source>
        <dbReference type="EMBL" id="KAI9899661.1"/>
    </source>
</evidence>
<name>A0ACC0UZX1_9HYPO</name>
<dbReference type="Proteomes" id="UP001163324">
    <property type="component" value="Chromosome 5"/>
</dbReference>
<evidence type="ECO:0000313" key="2">
    <source>
        <dbReference type="Proteomes" id="UP001163324"/>
    </source>
</evidence>
<comment type="caution">
    <text evidence="1">The sequence shown here is derived from an EMBL/GenBank/DDBJ whole genome shotgun (WGS) entry which is preliminary data.</text>
</comment>
<protein>
    <submittedName>
        <fullName evidence="1">Uncharacterized protein</fullName>
    </submittedName>
</protein>
<gene>
    <name evidence="1" type="ORF">N3K66_006122</name>
</gene>
<keyword evidence="2" id="KW-1185">Reference proteome</keyword>
<dbReference type="EMBL" id="CM047944">
    <property type="protein sequence ID" value="KAI9899661.1"/>
    <property type="molecule type" value="Genomic_DNA"/>
</dbReference>
<accession>A0ACC0UZX1</accession>
<organism evidence="1 2">
    <name type="scientific">Trichothecium roseum</name>
    <dbReference type="NCBI Taxonomy" id="47278"/>
    <lineage>
        <taxon>Eukaryota</taxon>
        <taxon>Fungi</taxon>
        <taxon>Dikarya</taxon>
        <taxon>Ascomycota</taxon>
        <taxon>Pezizomycotina</taxon>
        <taxon>Sordariomycetes</taxon>
        <taxon>Hypocreomycetidae</taxon>
        <taxon>Hypocreales</taxon>
        <taxon>Hypocreales incertae sedis</taxon>
        <taxon>Trichothecium</taxon>
    </lineage>
</organism>